<reference evidence="2" key="2">
    <citation type="submission" date="2021-04" db="EMBL/GenBank/DDBJ databases">
        <authorList>
            <person name="Gilroy R."/>
        </authorList>
    </citation>
    <scope>NUCLEOTIDE SEQUENCE</scope>
    <source>
        <strain evidence="2">ChiBcec18-1249</strain>
    </source>
</reference>
<dbReference type="EMBL" id="DWZJ01000030">
    <property type="protein sequence ID" value="HJB12840.1"/>
    <property type="molecule type" value="Genomic_DNA"/>
</dbReference>
<name>A0A9D2LHX1_9FIRM</name>
<dbReference type="Gene3D" id="3.60.15.10">
    <property type="entry name" value="Ribonuclease Z/Hydroxyacylglutathione hydrolase-like"/>
    <property type="match status" value="1"/>
</dbReference>
<dbReference type="PANTHER" id="PTHR47619">
    <property type="entry name" value="METALLO-HYDROLASE YYCJ-RELATED"/>
    <property type="match status" value="1"/>
</dbReference>
<dbReference type="SUPFAM" id="SSF56281">
    <property type="entry name" value="Metallo-hydrolase/oxidoreductase"/>
    <property type="match status" value="1"/>
</dbReference>
<reference evidence="2" key="1">
    <citation type="journal article" date="2021" name="PeerJ">
        <title>Extensive microbial diversity within the chicken gut microbiome revealed by metagenomics and culture.</title>
        <authorList>
            <person name="Gilroy R."/>
            <person name="Ravi A."/>
            <person name="Getino M."/>
            <person name="Pursley I."/>
            <person name="Horton D.L."/>
            <person name="Alikhan N.F."/>
            <person name="Baker D."/>
            <person name="Gharbi K."/>
            <person name="Hall N."/>
            <person name="Watson M."/>
            <person name="Adriaenssens E.M."/>
            <person name="Foster-Nyarko E."/>
            <person name="Jarju S."/>
            <person name="Secka A."/>
            <person name="Antonio M."/>
            <person name="Oren A."/>
            <person name="Chaudhuri R.R."/>
            <person name="La Ragione R."/>
            <person name="Hildebrand F."/>
            <person name="Pallen M.J."/>
        </authorList>
    </citation>
    <scope>NUCLEOTIDE SEQUENCE</scope>
    <source>
        <strain evidence="2">ChiBcec18-1249</strain>
    </source>
</reference>
<comment type="caution">
    <text evidence="2">The sequence shown here is derived from an EMBL/GenBank/DDBJ whole genome shotgun (WGS) entry which is preliminary data.</text>
</comment>
<dbReference type="SMART" id="SM00849">
    <property type="entry name" value="Lactamase_B"/>
    <property type="match status" value="1"/>
</dbReference>
<dbReference type="InterPro" id="IPR052533">
    <property type="entry name" value="WalJ/YycJ-like"/>
</dbReference>
<sequence>MTTVHTLASGSTGNALLLSCGESHILLDAGISCRRVTAALRELGLEPGSLSAILITHTHADHISGLQTLLKRCDAPVLATERAGRELAWRLPAAEARLEALDLGDTQPIGDVVVTAVPTSHDAPGSCGFRLDTEDGSVGVLTDTGYVTDEAADALLGVELAVLEANHDIETLRSGPYPYYLKQRILGPQGHLSNDDAARFAAALAESGASEIVLAHLSRENNTPAMAQTAVEQAFSAAGVSPLLSVAPRDCLGPAHVVCRRSVCKR</sequence>
<evidence type="ECO:0000313" key="2">
    <source>
        <dbReference type="EMBL" id="HJB12840.1"/>
    </source>
</evidence>
<dbReference type="PANTHER" id="PTHR47619:SF1">
    <property type="entry name" value="EXODEOXYRIBONUCLEASE WALJ"/>
    <property type="match status" value="1"/>
</dbReference>
<dbReference type="InterPro" id="IPR001279">
    <property type="entry name" value="Metallo-B-lactamas"/>
</dbReference>
<dbReference type="InterPro" id="IPR036866">
    <property type="entry name" value="RibonucZ/Hydroxyglut_hydro"/>
</dbReference>
<dbReference type="Pfam" id="PF12706">
    <property type="entry name" value="Lactamase_B_2"/>
    <property type="match status" value="1"/>
</dbReference>
<proteinExistence type="predicted"/>
<evidence type="ECO:0000313" key="3">
    <source>
        <dbReference type="Proteomes" id="UP000823824"/>
    </source>
</evidence>
<protein>
    <submittedName>
        <fullName evidence="2">MBL fold metallo-hydrolase</fullName>
    </submittedName>
</protein>
<organism evidence="2 3">
    <name type="scientific">Candidatus Oscillibacter excrementigallinarum</name>
    <dbReference type="NCBI Taxonomy" id="2838716"/>
    <lineage>
        <taxon>Bacteria</taxon>
        <taxon>Bacillati</taxon>
        <taxon>Bacillota</taxon>
        <taxon>Clostridia</taxon>
        <taxon>Eubacteriales</taxon>
        <taxon>Oscillospiraceae</taxon>
        <taxon>Oscillibacter</taxon>
    </lineage>
</organism>
<gene>
    <name evidence="2" type="ORF">H9787_03930</name>
</gene>
<evidence type="ECO:0000259" key="1">
    <source>
        <dbReference type="SMART" id="SM00849"/>
    </source>
</evidence>
<dbReference type="AlphaFoldDB" id="A0A9D2LHX1"/>
<dbReference type="Proteomes" id="UP000823824">
    <property type="component" value="Unassembled WGS sequence"/>
</dbReference>
<accession>A0A9D2LHX1</accession>
<feature type="domain" description="Metallo-beta-lactamase" evidence="1">
    <location>
        <begin position="12"/>
        <end position="191"/>
    </location>
</feature>